<keyword evidence="1" id="KW-0472">Membrane</keyword>
<evidence type="ECO:0000256" key="1">
    <source>
        <dbReference type="SAM" id="Phobius"/>
    </source>
</evidence>
<protein>
    <recommendedName>
        <fullName evidence="4">DUF2568 domain-containing protein</fullName>
    </recommendedName>
</protein>
<feature type="transmembrane region" description="Helical" evidence="1">
    <location>
        <begin position="66"/>
        <end position="83"/>
    </location>
</feature>
<name>A0A7G9R5L2_9MICO</name>
<gene>
    <name evidence="2" type="ORF">H9L10_02960</name>
</gene>
<sequence length="119" mass="11714">MVAAAACVVEALALAGFAAFYLYELARGEGSDAARVAMSAVTILLGAAGLAALARGWLGAARWPRTPTVVVNLLLLPVGVSLLQAGRPVLGVVVLALAVVALGATVAARVPDPGGGDPS</sequence>
<keyword evidence="3" id="KW-1185">Reference proteome</keyword>
<feature type="transmembrane region" description="Helical" evidence="1">
    <location>
        <begin position="89"/>
        <end position="110"/>
    </location>
</feature>
<evidence type="ECO:0000313" key="2">
    <source>
        <dbReference type="EMBL" id="QNN50887.1"/>
    </source>
</evidence>
<accession>A0A7G9R5L2</accession>
<reference evidence="2 3" key="1">
    <citation type="submission" date="2020-08" db="EMBL/GenBank/DDBJ databases">
        <title>Genome sequence of Phycicoccus endophyticus JCM 31784T.</title>
        <authorList>
            <person name="Hyun D.-W."/>
            <person name="Bae J.-W."/>
        </authorList>
    </citation>
    <scope>NUCLEOTIDE SEQUENCE [LARGE SCALE GENOMIC DNA]</scope>
    <source>
        <strain evidence="2 3">JCM 31784</strain>
    </source>
</reference>
<proteinExistence type="predicted"/>
<feature type="transmembrane region" description="Helical" evidence="1">
    <location>
        <begin position="34"/>
        <end position="54"/>
    </location>
</feature>
<keyword evidence="1" id="KW-0812">Transmembrane</keyword>
<organism evidence="2 3">
    <name type="scientific">Phycicoccus endophyticus</name>
    <dbReference type="NCBI Taxonomy" id="1690220"/>
    <lineage>
        <taxon>Bacteria</taxon>
        <taxon>Bacillati</taxon>
        <taxon>Actinomycetota</taxon>
        <taxon>Actinomycetes</taxon>
        <taxon>Micrococcales</taxon>
        <taxon>Intrasporangiaceae</taxon>
        <taxon>Phycicoccus</taxon>
    </lineage>
</organism>
<keyword evidence="1" id="KW-1133">Transmembrane helix</keyword>
<dbReference type="KEGG" id="pei:H9L10_02960"/>
<evidence type="ECO:0000313" key="3">
    <source>
        <dbReference type="Proteomes" id="UP000515976"/>
    </source>
</evidence>
<evidence type="ECO:0008006" key="4">
    <source>
        <dbReference type="Google" id="ProtNLM"/>
    </source>
</evidence>
<dbReference type="AlphaFoldDB" id="A0A7G9R5L2"/>
<dbReference type="EMBL" id="CP060712">
    <property type="protein sequence ID" value="QNN50887.1"/>
    <property type="molecule type" value="Genomic_DNA"/>
</dbReference>
<dbReference type="Proteomes" id="UP000515976">
    <property type="component" value="Chromosome"/>
</dbReference>